<dbReference type="Gene3D" id="2.40.420.20">
    <property type="match status" value="1"/>
</dbReference>
<proteinExistence type="inferred from homology"/>
<keyword evidence="9" id="KW-1185">Reference proteome</keyword>
<dbReference type="Gene3D" id="2.40.30.170">
    <property type="match status" value="1"/>
</dbReference>
<comment type="subcellular location">
    <subcellularLocation>
        <location evidence="1">Cell envelope</location>
    </subcellularLocation>
</comment>
<protein>
    <submittedName>
        <fullName evidence="8">Efflux RND transporter periplasmic adaptor subunit</fullName>
    </submittedName>
</protein>
<evidence type="ECO:0000256" key="1">
    <source>
        <dbReference type="ARBA" id="ARBA00004196"/>
    </source>
</evidence>
<dbReference type="Gene3D" id="2.40.50.100">
    <property type="match status" value="2"/>
</dbReference>
<dbReference type="PANTHER" id="PTHR30469:SF33">
    <property type="entry name" value="SLR1207 PROTEIN"/>
    <property type="match status" value="1"/>
</dbReference>
<evidence type="ECO:0000256" key="4">
    <source>
        <dbReference type="SAM" id="Coils"/>
    </source>
</evidence>
<evidence type="ECO:0000256" key="5">
    <source>
        <dbReference type="SAM" id="MobiDB-lite"/>
    </source>
</evidence>
<dbReference type="InterPro" id="IPR058625">
    <property type="entry name" value="MdtA-like_BSH"/>
</dbReference>
<evidence type="ECO:0000313" key="8">
    <source>
        <dbReference type="EMBL" id="WMY72953.1"/>
    </source>
</evidence>
<reference evidence="8 9" key="1">
    <citation type="submission" date="2023-09" db="EMBL/GenBank/DDBJ databases">
        <title>Buttiauxella selenatireducens sp. nov., isolated from the rhizosphere of Cardamine hupingshanesis.</title>
        <authorList>
            <person name="Zhang S."/>
            <person name="Xu Z."/>
            <person name="Wang H."/>
            <person name="Guo Y."/>
        </authorList>
    </citation>
    <scope>NUCLEOTIDE SEQUENCE [LARGE SCALE GENOMIC DNA]</scope>
    <source>
        <strain evidence="8 9">R73</strain>
    </source>
</reference>
<keyword evidence="4" id="KW-0175">Coiled coil</keyword>
<dbReference type="Pfam" id="PF25917">
    <property type="entry name" value="BSH_RND"/>
    <property type="match status" value="1"/>
</dbReference>
<dbReference type="SUPFAM" id="SSF111369">
    <property type="entry name" value="HlyD-like secretion proteins"/>
    <property type="match status" value="1"/>
</dbReference>
<feature type="domain" description="Multidrug resistance protein MdtA-like C-terminal permuted SH3" evidence="7">
    <location>
        <begin position="286"/>
        <end position="341"/>
    </location>
</feature>
<dbReference type="InterPro" id="IPR058627">
    <property type="entry name" value="MdtA-like_C"/>
</dbReference>
<evidence type="ECO:0000256" key="3">
    <source>
        <dbReference type="ARBA" id="ARBA00022448"/>
    </source>
</evidence>
<name>A0ABY9S7H6_9ENTR</name>
<dbReference type="EMBL" id="CP133838">
    <property type="protein sequence ID" value="WMY72953.1"/>
    <property type="molecule type" value="Genomic_DNA"/>
</dbReference>
<evidence type="ECO:0000313" key="9">
    <source>
        <dbReference type="Proteomes" id="UP001246690"/>
    </source>
</evidence>
<feature type="coiled-coil region" evidence="4">
    <location>
        <begin position="63"/>
        <end position="99"/>
    </location>
</feature>
<evidence type="ECO:0000256" key="2">
    <source>
        <dbReference type="ARBA" id="ARBA00009477"/>
    </source>
</evidence>
<comment type="similarity">
    <text evidence="2">Belongs to the membrane fusion protein (MFP) (TC 8.A.1) family.</text>
</comment>
<evidence type="ECO:0000259" key="6">
    <source>
        <dbReference type="Pfam" id="PF25917"/>
    </source>
</evidence>
<dbReference type="NCBIfam" id="TIGR01730">
    <property type="entry name" value="RND_mfp"/>
    <property type="match status" value="1"/>
</dbReference>
<sequence length="355" mass="38317">MPVLARTIDKGDIEKTVLASGVLKPSVQVSVGAQVSGQLKKLHVKTGDRVVKGQLLAEIDPTLQQNELQKSEAELQSARAQMQSAQASLKQKRQALTRQLALDRDGSGIKSNLEDAQAQFDIQVAQLKVNEALIVQAQTALDTAKANVGYTQITAPISGEVLGIVTKEGQTIVSSQIAPTILVLADVDTMTVHASVSETDILKVHAGQPLWFYVAANPSQRFDSVMGEIQEAPLAALIENDQPGSQNQSSSAVYYTAEFNVANQARLLRSSMTAQVFIITAQAKDVVRISTDALGEPKSPDHYVVNVRVDEKIEPREIVTGVNNGEYAEVKQGLSEGDQIVMPVPDTESEQHEYP</sequence>
<dbReference type="PANTHER" id="PTHR30469">
    <property type="entry name" value="MULTIDRUG RESISTANCE PROTEIN MDTA"/>
    <property type="match status" value="1"/>
</dbReference>
<dbReference type="InterPro" id="IPR006143">
    <property type="entry name" value="RND_pump_MFP"/>
</dbReference>
<keyword evidence="3" id="KW-0813">Transport</keyword>
<evidence type="ECO:0000259" key="7">
    <source>
        <dbReference type="Pfam" id="PF25967"/>
    </source>
</evidence>
<gene>
    <name evidence="8" type="ORF">RHD99_15945</name>
</gene>
<dbReference type="Proteomes" id="UP001246690">
    <property type="component" value="Chromosome"/>
</dbReference>
<feature type="region of interest" description="Disordered" evidence="5">
    <location>
        <begin position="332"/>
        <end position="355"/>
    </location>
</feature>
<accession>A0ABY9S7H6</accession>
<feature type="domain" description="Multidrug resistance protein MdtA-like barrel-sandwich hybrid" evidence="6">
    <location>
        <begin position="28"/>
        <end position="183"/>
    </location>
</feature>
<organism evidence="8 9">
    <name type="scientific">Buttiauxella selenatireducens</name>
    <dbReference type="NCBI Taxonomy" id="3073902"/>
    <lineage>
        <taxon>Bacteria</taxon>
        <taxon>Pseudomonadati</taxon>
        <taxon>Pseudomonadota</taxon>
        <taxon>Gammaproteobacteria</taxon>
        <taxon>Enterobacterales</taxon>
        <taxon>Enterobacteriaceae</taxon>
        <taxon>Buttiauxella</taxon>
    </lineage>
</organism>
<dbReference type="Pfam" id="PF25967">
    <property type="entry name" value="RND-MFP_C"/>
    <property type="match status" value="1"/>
</dbReference>